<dbReference type="AlphaFoldDB" id="A0A4Z0G6X7"/>
<evidence type="ECO:0000256" key="8">
    <source>
        <dbReference type="SAM" id="Phobius"/>
    </source>
</evidence>
<evidence type="ECO:0000256" key="4">
    <source>
        <dbReference type="ARBA" id="ARBA00022801"/>
    </source>
</evidence>
<keyword evidence="3 8" id="KW-0812">Transmembrane</keyword>
<evidence type="ECO:0000259" key="9">
    <source>
        <dbReference type="SMART" id="SM00014"/>
    </source>
</evidence>
<evidence type="ECO:0000256" key="3">
    <source>
        <dbReference type="ARBA" id="ARBA00022692"/>
    </source>
</evidence>
<dbReference type="GO" id="GO:0005886">
    <property type="term" value="C:plasma membrane"/>
    <property type="evidence" value="ECO:0007669"/>
    <property type="project" value="UniProtKB-SubCell"/>
</dbReference>
<feature type="compositionally biased region" description="Basic residues" evidence="7">
    <location>
        <begin position="192"/>
        <end position="202"/>
    </location>
</feature>
<keyword evidence="2" id="KW-1003">Cell membrane</keyword>
<reference evidence="10 11" key="1">
    <citation type="submission" date="2019-03" db="EMBL/GenBank/DDBJ databases">
        <authorList>
            <person name="Gonzalez-Pimentel J.L."/>
        </authorList>
    </citation>
    <scope>NUCLEOTIDE SEQUENCE [LARGE SCALE GENOMIC DNA]</scope>
    <source>
        <strain evidence="10 11">JCM 31289</strain>
    </source>
</reference>
<dbReference type="EMBL" id="SRID01000422">
    <property type="protein sequence ID" value="TGA91392.1"/>
    <property type="molecule type" value="Genomic_DNA"/>
</dbReference>
<keyword evidence="5 8" id="KW-1133">Transmembrane helix</keyword>
<evidence type="ECO:0000256" key="2">
    <source>
        <dbReference type="ARBA" id="ARBA00022475"/>
    </source>
</evidence>
<keyword evidence="6 8" id="KW-0472">Membrane</keyword>
<dbReference type="RefSeq" id="WP_135341962.1">
    <property type="nucleotide sequence ID" value="NZ_JBHLTX010000053.1"/>
</dbReference>
<evidence type="ECO:0000313" key="11">
    <source>
        <dbReference type="Proteomes" id="UP000297948"/>
    </source>
</evidence>
<comment type="caution">
    <text evidence="10">The sequence shown here is derived from an EMBL/GenBank/DDBJ whole genome shotgun (WGS) entry which is preliminary data.</text>
</comment>
<dbReference type="InterPro" id="IPR036938">
    <property type="entry name" value="PAP2/HPO_sf"/>
</dbReference>
<keyword evidence="4" id="KW-0378">Hydrolase</keyword>
<dbReference type="SMART" id="SM00014">
    <property type="entry name" value="acidPPc"/>
    <property type="match status" value="1"/>
</dbReference>
<dbReference type="GO" id="GO:0016787">
    <property type="term" value="F:hydrolase activity"/>
    <property type="evidence" value="ECO:0007669"/>
    <property type="project" value="UniProtKB-KW"/>
</dbReference>
<evidence type="ECO:0000256" key="1">
    <source>
        <dbReference type="ARBA" id="ARBA00004651"/>
    </source>
</evidence>
<feature type="compositionally biased region" description="Low complexity" evidence="7">
    <location>
        <begin position="203"/>
        <end position="212"/>
    </location>
</feature>
<accession>A0A4Z0G6X7</accession>
<sequence length="230" mass="24257">MTSSDLYRHVTDAAHDSPEWLRSLAEFGTDGGIVLLLLVAAATWWRARQDTARTMAAALLVPLATVLAYGISEVLKSLIEEDRPCRAVAHAAPSIAECPPPGDWSFPSNHSTLAAAIAVGIVFAWRRIALLVLPVAVLLAFSRVFVGVHYPHDVAAGFTLGTLTAVLCARLLTGPLAARVDRLRPAAPGHAPSRHAARRRRNGGPAALILGPGPRPAPAPAPAPAYPTSY</sequence>
<dbReference type="Proteomes" id="UP000297948">
    <property type="component" value="Unassembled WGS sequence"/>
</dbReference>
<proteinExistence type="predicted"/>
<evidence type="ECO:0000256" key="5">
    <source>
        <dbReference type="ARBA" id="ARBA00022989"/>
    </source>
</evidence>
<feature type="compositionally biased region" description="Pro residues" evidence="7">
    <location>
        <begin position="213"/>
        <end position="230"/>
    </location>
</feature>
<dbReference type="PANTHER" id="PTHR14969:SF62">
    <property type="entry name" value="DECAPRENYLPHOSPHORYL-5-PHOSPHORIBOSE PHOSPHATASE RV3807C-RELATED"/>
    <property type="match status" value="1"/>
</dbReference>
<comment type="subcellular location">
    <subcellularLocation>
        <location evidence="1">Cell membrane</location>
        <topology evidence="1">Multi-pass membrane protein</topology>
    </subcellularLocation>
</comment>
<protein>
    <submittedName>
        <fullName evidence="10">Phosphatase PAP2 family protein</fullName>
    </submittedName>
</protein>
<feature type="transmembrane region" description="Helical" evidence="8">
    <location>
        <begin position="130"/>
        <end position="148"/>
    </location>
</feature>
<organism evidence="10 11">
    <name type="scientific">Streptomyces palmae</name>
    <dbReference type="NCBI Taxonomy" id="1701085"/>
    <lineage>
        <taxon>Bacteria</taxon>
        <taxon>Bacillati</taxon>
        <taxon>Actinomycetota</taxon>
        <taxon>Actinomycetes</taxon>
        <taxon>Kitasatosporales</taxon>
        <taxon>Streptomycetaceae</taxon>
        <taxon>Streptomyces</taxon>
    </lineage>
</organism>
<feature type="transmembrane region" description="Helical" evidence="8">
    <location>
        <begin position="154"/>
        <end position="173"/>
    </location>
</feature>
<dbReference type="Gene3D" id="1.20.144.10">
    <property type="entry name" value="Phosphatidic acid phosphatase type 2/haloperoxidase"/>
    <property type="match status" value="1"/>
</dbReference>
<dbReference type="SUPFAM" id="SSF48317">
    <property type="entry name" value="Acid phosphatase/Vanadium-dependent haloperoxidase"/>
    <property type="match status" value="1"/>
</dbReference>
<keyword evidence="11" id="KW-1185">Reference proteome</keyword>
<dbReference type="Pfam" id="PF01569">
    <property type="entry name" value="PAP2"/>
    <property type="match status" value="1"/>
</dbReference>
<dbReference type="InterPro" id="IPR000326">
    <property type="entry name" value="PAP2/HPO"/>
</dbReference>
<feature type="domain" description="Phosphatidic acid phosphatase type 2/haloperoxidase" evidence="9">
    <location>
        <begin position="57"/>
        <end position="169"/>
    </location>
</feature>
<evidence type="ECO:0000313" key="10">
    <source>
        <dbReference type="EMBL" id="TGA91392.1"/>
    </source>
</evidence>
<dbReference type="PANTHER" id="PTHR14969">
    <property type="entry name" value="SPHINGOSINE-1-PHOSPHATE PHOSPHOHYDROLASE"/>
    <property type="match status" value="1"/>
</dbReference>
<dbReference type="OrthoDB" id="5243958at2"/>
<evidence type="ECO:0000256" key="7">
    <source>
        <dbReference type="SAM" id="MobiDB-lite"/>
    </source>
</evidence>
<feature type="region of interest" description="Disordered" evidence="7">
    <location>
        <begin position="186"/>
        <end position="230"/>
    </location>
</feature>
<evidence type="ECO:0000256" key="6">
    <source>
        <dbReference type="ARBA" id="ARBA00023136"/>
    </source>
</evidence>
<name>A0A4Z0G6X7_9ACTN</name>
<gene>
    <name evidence="10" type="ORF">E4099_28235</name>
</gene>
<feature type="transmembrane region" description="Helical" evidence="8">
    <location>
        <begin position="27"/>
        <end position="45"/>
    </location>
</feature>